<protein>
    <submittedName>
        <fullName evidence="2">Uncharacterized protein</fullName>
    </submittedName>
</protein>
<evidence type="ECO:0000313" key="3">
    <source>
        <dbReference type="Proteomes" id="UP000198420"/>
    </source>
</evidence>
<dbReference type="RefSeq" id="WP_281258273.1">
    <property type="nucleotide sequence ID" value="NZ_FZNP01000001.1"/>
</dbReference>
<feature type="region of interest" description="Disordered" evidence="1">
    <location>
        <begin position="19"/>
        <end position="44"/>
    </location>
</feature>
<organism evidence="2 3">
    <name type="scientific">Actinomadura mexicana</name>
    <dbReference type="NCBI Taxonomy" id="134959"/>
    <lineage>
        <taxon>Bacteria</taxon>
        <taxon>Bacillati</taxon>
        <taxon>Actinomycetota</taxon>
        <taxon>Actinomycetes</taxon>
        <taxon>Streptosporangiales</taxon>
        <taxon>Thermomonosporaceae</taxon>
        <taxon>Actinomadura</taxon>
    </lineage>
</organism>
<keyword evidence="3" id="KW-1185">Reference proteome</keyword>
<name>A0A238V6D6_9ACTN</name>
<accession>A0A238V6D6</accession>
<reference evidence="3" key="1">
    <citation type="submission" date="2017-06" db="EMBL/GenBank/DDBJ databases">
        <authorList>
            <person name="Varghese N."/>
            <person name="Submissions S."/>
        </authorList>
    </citation>
    <scope>NUCLEOTIDE SEQUENCE [LARGE SCALE GENOMIC DNA]</scope>
    <source>
        <strain evidence="3">DSM 44485</strain>
    </source>
</reference>
<gene>
    <name evidence="2" type="ORF">SAMN06265355_101908</name>
</gene>
<evidence type="ECO:0000256" key="1">
    <source>
        <dbReference type="SAM" id="MobiDB-lite"/>
    </source>
</evidence>
<sequence>MAKGLGEGQHVYVAIAVFPSGGDPGTRPAPRATSGRWTIAQDRS</sequence>
<evidence type="ECO:0000313" key="2">
    <source>
        <dbReference type="EMBL" id="SNR29143.1"/>
    </source>
</evidence>
<proteinExistence type="predicted"/>
<dbReference type="Proteomes" id="UP000198420">
    <property type="component" value="Unassembled WGS sequence"/>
</dbReference>
<dbReference type="EMBL" id="FZNP01000001">
    <property type="protein sequence ID" value="SNR29143.1"/>
    <property type="molecule type" value="Genomic_DNA"/>
</dbReference>
<dbReference type="AlphaFoldDB" id="A0A238V6D6"/>